<sequence length="70" mass="7668">MALIPLSEASVSIVNCLEKSGIARTGAWVRACLRAWKESSVTEVHTNSSPFLSRLVKVLLISPKFLTKLL</sequence>
<accession>A0A0A9BY75</accession>
<proteinExistence type="predicted"/>
<name>A0A0A9BY75_ARUDO</name>
<dbReference type="EMBL" id="GBRH01230747">
    <property type="protein sequence ID" value="JAD67148.1"/>
    <property type="molecule type" value="Transcribed_RNA"/>
</dbReference>
<evidence type="ECO:0000313" key="1">
    <source>
        <dbReference type="EMBL" id="JAD67148.1"/>
    </source>
</evidence>
<reference evidence="1" key="2">
    <citation type="journal article" date="2015" name="Data Brief">
        <title>Shoot transcriptome of the giant reed, Arundo donax.</title>
        <authorList>
            <person name="Barrero R.A."/>
            <person name="Guerrero F.D."/>
            <person name="Moolhuijzen P."/>
            <person name="Goolsby J.A."/>
            <person name="Tidwell J."/>
            <person name="Bellgard S.E."/>
            <person name="Bellgard M.I."/>
        </authorList>
    </citation>
    <scope>NUCLEOTIDE SEQUENCE</scope>
    <source>
        <tissue evidence="1">Shoot tissue taken approximately 20 cm above the soil surface</tissue>
    </source>
</reference>
<protein>
    <submittedName>
        <fullName evidence="1">Uncharacterized protein</fullName>
    </submittedName>
</protein>
<dbReference type="AlphaFoldDB" id="A0A0A9BY75"/>
<reference evidence="1" key="1">
    <citation type="submission" date="2014-09" db="EMBL/GenBank/DDBJ databases">
        <authorList>
            <person name="Magalhaes I.L.F."/>
            <person name="Oliveira U."/>
            <person name="Santos F.R."/>
            <person name="Vidigal T.H.D.A."/>
            <person name="Brescovit A.D."/>
            <person name="Santos A.J."/>
        </authorList>
    </citation>
    <scope>NUCLEOTIDE SEQUENCE</scope>
    <source>
        <tissue evidence="1">Shoot tissue taken approximately 20 cm above the soil surface</tissue>
    </source>
</reference>
<organism evidence="1">
    <name type="scientific">Arundo donax</name>
    <name type="common">Giant reed</name>
    <name type="synonym">Donax arundinaceus</name>
    <dbReference type="NCBI Taxonomy" id="35708"/>
    <lineage>
        <taxon>Eukaryota</taxon>
        <taxon>Viridiplantae</taxon>
        <taxon>Streptophyta</taxon>
        <taxon>Embryophyta</taxon>
        <taxon>Tracheophyta</taxon>
        <taxon>Spermatophyta</taxon>
        <taxon>Magnoliopsida</taxon>
        <taxon>Liliopsida</taxon>
        <taxon>Poales</taxon>
        <taxon>Poaceae</taxon>
        <taxon>PACMAD clade</taxon>
        <taxon>Arundinoideae</taxon>
        <taxon>Arundineae</taxon>
        <taxon>Arundo</taxon>
    </lineage>
</organism>